<protein>
    <recommendedName>
        <fullName evidence="4">Serine protease</fullName>
    </recommendedName>
</protein>
<sequence length="329" mass="35826">MNGWGFLFLRCGKILSMEQNNNTLWFSVLVIISLATYGLYSETRNSLMETNEELRKAQEEIAVIVGESEETISSQRDLIAEKEEELEQTKESEELLQQAVASLQNTSGSGQASLNALLSDFAPSVVRLVCLQDSLTRGLQQGSGVLYKGDSISGIGPYYVQTNLHVIQTDDGSLSQCVVAVYPNPNQADQYIIYRTKGFKFYKSGVDLAFIEPELVEEHSKAGNIEQLNESARDADQTKLCASASIGDHIIVLGYPGIGGDTLTVTDGIVSGYEFRSGARYIKTSAKIDQGNSGGIAIKDSGCVVGIPTFVQSQIESLGRILDLDWLLN</sequence>
<accession>A0A2H0VGI2</accession>
<keyword evidence="1" id="KW-0175">Coiled coil</keyword>
<reference evidence="3" key="1">
    <citation type="submission" date="2017-09" db="EMBL/GenBank/DDBJ databases">
        <title>Depth-based differentiation of microbial function through sediment-hosted aquifers and enrichment of novel symbionts in the deep terrestrial subsurface.</title>
        <authorList>
            <person name="Probst A.J."/>
            <person name="Ladd B."/>
            <person name="Jarett J.K."/>
            <person name="Geller-Mcgrath D.E."/>
            <person name="Sieber C.M.K."/>
            <person name="Emerson J.B."/>
            <person name="Anantharaman K."/>
            <person name="Thomas B.C."/>
            <person name="Malmstrom R."/>
            <person name="Stieglmeier M."/>
            <person name="Klingl A."/>
            <person name="Woyke T."/>
            <person name="Ryan C.M."/>
            <person name="Banfield J.F."/>
        </authorList>
    </citation>
    <scope>NUCLEOTIDE SEQUENCE [LARGE SCALE GENOMIC DNA]</scope>
</reference>
<dbReference type="InterPro" id="IPR001940">
    <property type="entry name" value="Peptidase_S1C"/>
</dbReference>
<organism evidence="2 3">
    <name type="scientific">Candidatus Colwellbacteria bacterium CG10_big_fil_rev_8_21_14_0_10_42_22</name>
    <dbReference type="NCBI Taxonomy" id="1974540"/>
    <lineage>
        <taxon>Bacteria</taxon>
        <taxon>Candidatus Colwelliibacteriota</taxon>
    </lineage>
</organism>
<dbReference type="Gene3D" id="2.40.10.120">
    <property type="match status" value="1"/>
</dbReference>
<dbReference type="Proteomes" id="UP000231466">
    <property type="component" value="Unassembled WGS sequence"/>
</dbReference>
<evidence type="ECO:0000256" key="1">
    <source>
        <dbReference type="SAM" id="Coils"/>
    </source>
</evidence>
<proteinExistence type="predicted"/>
<dbReference type="GO" id="GO:0006508">
    <property type="term" value="P:proteolysis"/>
    <property type="evidence" value="ECO:0007669"/>
    <property type="project" value="InterPro"/>
</dbReference>
<name>A0A2H0VGI2_9BACT</name>
<evidence type="ECO:0000313" key="3">
    <source>
        <dbReference type="Proteomes" id="UP000231466"/>
    </source>
</evidence>
<dbReference type="GO" id="GO:0004252">
    <property type="term" value="F:serine-type endopeptidase activity"/>
    <property type="evidence" value="ECO:0007669"/>
    <property type="project" value="InterPro"/>
</dbReference>
<dbReference type="Pfam" id="PF13365">
    <property type="entry name" value="Trypsin_2"/>
    <property type="match status" value="1"/>
</dbReference>
<dbReference type="EMBL" id="PFAH01000002">
    <property type="protein sequence ID" value="PIR98181.1"/>
    <property type="molecule type" value="Genomic_DNA"/>
</dbReference>
<dbReference type="PANTHER" id="PTHR43019:SF23">
    <property type="entry name" value="PROTEASE DO-LIKE 5, CHLOROPLASTIC"/>
    <property type="match status" value="1"/>
</dbReference>
<evidence type="ECO:0008006" key="4">
    <source>
        <dbReference type="Google" id="ProtNLM"/>
    </source>
</evidence>
<dbReference type="SUPFAM" id="SSF50494">
    <property type="entry name" value="Trypsin-like serine proteases"/>
    <property type="match status" value="1"/>
</dbReference>
<dbReference type="PRINTS" id="PR00834">
    <property type="entry name" value="PROTEASES2C"/>
</dbReference>
<gene>
    <name evidence="2" type="ORF">COT89_00500</name>
</gene>
<dbReference type="PANTHER" id="PTHR43019">
    <property type="entry name" value="SERINE ENDOPROTEASE DEGS"/>
    <property type="match status" value="1"/>
</dbReference>
<feature type="coiled-coil region" evidence="1">
    <location>
        <begin position="40"/>
        <end position="106"/>
    </location>
</feature>
<dbReference type="InterPro" id="IPR009003">
    <property type="entry name" value="Peptidase_S1_PA"/>
</dbReference>
<comment type="caution">
    <text evidence="2">The sequence shown here is derived from an EMBL/GenBank/DDBJ whole genome shotgun (WGS) entry which is preliminary data.</text>
</comment>
<dbReference type="AlphaFoldDB" id="A0A2H0VGI2"/>
<evidence type="ECO:0000313" key="2">
    <source>
        <dbReference type="EMBL" id="PIR98181.1"/>
    </source>
</evidence>